<evidence type="ECO:0000313" key="8">
    <source>
        <dbReference type="Proteomes" id="UP000190831"/>
    </source>
</evidence>
<feature type="region of interest" description="Disordered" evidence="3">
    <location>
        <begin position="45"/>
        <end position="72"/>
    </location>
</feature>
<dbReference type="SMART" id="SM00194">
    <property type="entry name" value="PTPc"/>
    <property type="match status" value="1"/>
</dbReference>
<dbReference type="InterPro" id="IPR036873">
    <property type="entry name" value="Rhodanese-like_dom_sf"/>
</dbReference>
<dbReference type="InterPro" id="IPR000242">
    <property type="entry name" value="PTP_cat"/>
</dbReference>
<evidence type="ECO:0000256" key="2">
    <source>
        <dbReference type="ARBA" id="ARBA00013064"/>
    </source>
</evidence>
<dbReference type="GO" id="GO:0004725">
    <property type="term" value="F:protein tyrosine phosphatase activity"/>
    <property type="evidence" value="ECO:0007669"/>
    <property type="project" value="UniProtKB-EC"/>
</dbReference>
<proteinExistence type="inferred from homology"/>
<gene>
    <name evidence="7" type="ORF">LAFE_0B04478G</name>
</gene>
<organism evidence="7 8">
    <name type="scientific">Lachancea fermentati</name>
    <name type="common">Zygosaccharomyces fermentati</name>
    <dbReference type="NCBI Taxonomy" id="4955"/>
    <lineage>
        <taxon>Eukaryota</taxon>
        <taxon>Fungi</taxon>
        <taxon>Dikarya</taxon>
        <taxon>Ascomycota</taxon>
        <taxon>Saccharomycotina</taxon>
        <taxon>Saccharomycetes</taxon>
        <taxon>Saccharomycetales</taxon>
        <taxon>Saccharomycetaceae</taxon>
        <taxon>Lachancea</taxon>
    </lineage>
</organism>
<dbReference type="PANTHER" id="PTHR19134:SF547">
    <property type="entry name" value="TYROSINE-PROTEIN PHOSPHATASE 3"/>
    <property type="match status" value="1"/>
</dbReference>
<dbReference type="EC" id="3.1.3.48" evidence="2"/>
<evidence type="ECO:0000259" key="6">
    <source>
        <dbReference type="PROSITE" id="PS50206"/>
    </source>
</evidence>
<evidence type="ECO:0000259" key="5">
    <source>
        <dbReference type="PROSITE" id="PS50056"/>
    </source>
</evidence>
<dbReference type="STRING" id="4955.A0A1G4M7Q2"/>
<dbReference type="PROSITE" id="PS00383">
    <property type="entry name" value="TYR_PHOSPHATASE_1"/>
    <property type="match status" value="1"/>
</dbReference>
<dbReference type="EMBL" id="LT598489">
    <property type="protein sequence ID" value="SCV99877.1"/>
    <property type="molecule type" value="Genomic_DNA"/>
</dbReference>
<feature type="compositionally biased region" description="Low complexity" evidence="3">
    <location>
        <begin position="56"/>
        <end position="70"/>
    </location>
</feature>
<feature type="compositionally biased region" description="Basic and acidic residues" evidence="3">
    <location>
        <begin position="466"/>
        <end position="487"/>
    </location>
</feature>
<feature type="region of interest" description="Disordered" evidence="3">
    <location>
        <begin position="462"/>
        <end position="489"/>
    </location>
</feature>
<dbReference type="SMART" id="SM00404">
    <property type="entry name" value="PTPc_motif"/>
    <property type="match status" value="1"/>
</dbReference>
<dbReference type="Gene3D" id="3.90.190.10">
    <property type="entry name" value="Protein tyrosine phosphatase superfamily"/>
    <property type="match status" value="1"/>
</dbReference>
<evidence type="ECO:0000256" key="1">
    <source>
        <dbReference type="ARBA" id="ARBA00009649"/>
    </source>
</evidence>
<dbReference type="Pfam" id="PF00102">
    <property type="entry name" value="Y_phosphatase"/>
    <property type="match status" value="1"/>
</dbReference>
<feature type="domain" description="Rhodanese" evidence="6">
    <location>
        <begin position="136"/>
        <end position="264"/>
    </location>
</feature>
<keyword evidence="8" id="KW-1185">Reference proteome</keyword>
<evidence type="ECO:0000259" key="4">
    <source>
        <dbReference type="PROSITE" id="PS50055"/>
    </source>
</evidence>
<dbReference type="InterPro" id="IPR029021">
    <property type="entry name" value="Prot-tyrosine_phosphatase-like"/>
</dbReference>
<dbReference type="PROSITE" id="PS50206">
    <property type="entry name" value="RHODANESE_3"/>
    <property type="match status" value="1"/>
</dbReference>
<dbReference type="InterPro" id="IPR016130">
    <property type="entry name" value="Tyr_Pase_AS"/>
</dbReference>
<dbReference type="PROSITE" id="PS50056">
    <property type="entry name" value="TYR_PHOSPHATASE_2"/>
    <property type="match status" value="1"/>
</dbReference>
<accession>A0A1G4M7Q2</accession>
<dbReference type="InterPro" id="IPR050348">
    <property type="entry name" value="Protein-Tyr_Phosphatase"/>
</dbReference>
<dbReference type="OrthoDB" id="6058203at2759"/>
<feature type="domain" description="Tyrosine specific protein phosphatases" evidence="5">
    <location>
        <begin position="720"/>
        <end position="802"/>
    </location>
</feature>
<dbReference type="SUPFAM" id="SSF52799">
    <property type="entry name" value="(Phosphotyrosine protein) phosphatases II"/>
    <property type="match status" value="1"/>
</dbReference>
<sequence>MSDASSVVSSSSTLIGDVATMAAKNGRNVQPHRRAVSALGFGASSGRGDCTASDNPFMSPSSPASSTKSPGLGALPSPSAFLMRSNSIPAIPSFKAKEVRLPRPDGCRVVSALELQRDLEGDDANAQSDNCPAVQDTGDVVVLDVRPFVDYSRASVRNAVHVCLPSTLLRRKTFTLDRLVENLPEPDRALVRAKVLECADPSKVKVIIFDNNPQASDETISIGCHGMVCKFLHYEGWANDARPQVGILECGFMRFKEIVPELIVEPCTMAAATTNAAKPPPLNYSRSTSYISTSPQSFPDSPLSSSSPVAKLFKFQLPTRAGCPPPFKMPQHEEISNLESYLSAVNIGEKQFSAEATHICTPGELKSAFPTPTEFKFPPVKSSPTSVDLSSPCRTSLSRGDNKLNFQKRCYMLADVYGNSRFNFVVPQWFQDLVGISKLDIVSQFQKVDLLEKKRLSFCVSNTSNGEKRSDSSEKNHSRDLHEETSTPEKPCCISQWLDSYDPTEDDQSIRISSGVELGVKNRYKDIFPYEHTRVVLKKSSKPHDINSLGDVWDTYINANYLVNPFTKIVVPQSEKCVNVRYIATQAPLPSTISDFYTCILNNNVPIILTLTDEYENGVEKCHKFWAEGTYEGITVKLLEEYTMPIFDKSVALDGEIVIRRIQLTHGNHQHFETLQLQIKNWPDLGVLVRPCEVLEIICLKNLILEQLYEKKVFVNDYIPNIIVHCSAGCGRTGTLCTIDSILANLPKFDSIRHEWVERQTCRAGNSEHEALSTKVFDPVIITINNFRKQRISMVQNVNQYLFIYECLLSYFALKLNDDDPSGIDSWHALEEKGGQLDILKHFIDTKIDEKS</sequence>
<evidence type="ECO:0000256" key="3">
    <source>
        <dbReference type="SAM" id="MobiDB-lite"/>
    </source>
</evidence>
<dbReference type="PROSITE" id="PS50055">
    <property type="entry name" value="TYR_PHOSPHATASE_PTP"/>
    <property type="match status" value="1"/>
</dbReference>
<feature type="domain" description="Tyrosine-protein phosphatase" evidence="4">
    <location>
        <begin position="521"/>
        <end position="811"/>
    </location>
</feature>
<dbReference type="Proteomes" id="UP000190831">
    <property type="component" value="Chromosome B"/>
</dbReference>
<protein>
    <recommendedName>
        <fullName evidence="2">protein-tyrosine-phosphatase</fullName>
        <ecNumber evidence="2">3.1.3.48</ecNumber>
    </recommendedName>
</protein>
<dbReference type="AlphaFoldDB" id="A0A1G4M7Q2"/>
<evidence type="ECO:0000313" key="7">
    <source>
        <dbReference type="EMBL" id="SCV99877.1"/>
    </source>
</evidence>
<dbReference type="InterPro" id="IPR000387">
    <property type="entry name" value="Tyr_Pase_dom"/>
</dbReference>
<dbReference type="CDD" id="cd18533">
    <property type="entry name" value="PTP_fungal"/>
    <property type="match status" value="1"/>
</dbReference>
<dbReference type="SUPFAM" id="SSF52821">
    <property type="entry name" value="Rhodanese/Cell cycle control phosphatase"/>
    <property type="match status" value="1"/>
</dbReference>
<dbReference type="OMA" id="KDWPDLG"/>
<dbReference type="Gene3D" id="3.40.250.10">
    <property type="entry name" value="Rhodanese-like domain"/>
    <property type="match status" value="1"/>
</dbReference>
<dbReference type="PRINTS" id="PR00700">
    <property type="entry name" value="PRTYPHPHTASE"/>
</dbReference>
<dbReference type="PANTHER" id="PTHR19134">
    <property type="entry name" value="RECEPTOR-TYPE TYROSINE-PROTEIN PHOSPHATASE"/>
    <property type="match status" value="1"/>
</dbReference>
<dbReference type="SMART" id="SM00450">
    <property type="entry name" value="RHOD"/>
    <property type="match status" value="1"/>
</dbReference>
<dbReference type="InterPro" id="IPR001763">
    <property type="entry name" value="Rhodanese-like_dom"/>
</dbReference>
<dbReference type="InterPro" id="IPR003595">
    <property type="entry name" value="Tyr_Pase_cat"/>
</dbReference>
<reference evidence="8" key="1">
    <citation type="submission" date="2016-03" db="EMBL/GenBank/DDBJ databases">
        <authorList>
            <person name="Devillers H."/>
        </authorList>
    </citation>
    <scope>NUCLEOTIDE SEQUENCE [LARGE SCALE GENOMIC DNA]</scope>
</reference>
<comment type="similarity">
    <text evidence="1">Belongs to the protein-tyrosine phosphatase family. Non-receptor class subfamily.</text>
</comment>
<name>A0A1G4M7Q2_LACFM</name>